<protein>
    <recommendedName>
        <fullName evidence="1">Secretion system C-terminal sorting domain-containing protein</fullName>
    </recommendedName>
</protein>
<sequence>MKDSGDNVFYTRSDDGALTWSTILSFPDIQYNSNPIITSYHKYNLYAAYEEGSKIFLTISPDKGVTWSAQLDVFTNNNPVSNVSIHSDGDNLFIVFEEHLYVDQLDDFQTDLCYKRSINNGENWSEKIKYTKSIANEYISEINFSSGKLYTTILSNRVNVNNSETYLGILDLTKDPAPPIVFWSEIPSSIDFDRDFTIRIFAIDETGIESVTAAYNDEVYTLYDDGNHGDDSAGDNIFGAIIPGFPSNFSFDPARSLAVAVNNIILPVYNNGVLASVNVAVTKGLTIDITDIDDNIVSRSKNIIYREISGSNGKYDGKNILFGGGFYISGFAGDLMWANTVTSGSLLIDYQAGLIGSDPKYPDNLVYSVRSDDPPFGKSWQNWNKSVEQGAYFYDGDGDGIYNPVDKNGNGVWDSNEDKPDILYDGVYFTVYNDGIPASERRFESIDPLGIEVRQSIYASYRNTILDDVVFIRYSLLYKGLGGPVEPDSLTKVYFSVFTDTDIGDASDDKPACDTTLHSGYIYNDGSDYVFGVNPPAVFKTVVQGPISKTGNSTDYGYNKFGPDIGIQSYQGYKNLGMTSFVAPQKSSPYLRDPYSPSSVRYYQHGLDNYGEKVDPCELVIGEVRGGLDCADVDSKFWFSGDPVTDYGWIYKNSMDARDMINTGPFDLVKNEPMDIIVAYVVGRGIDHLNSIDRAREITQYVHEEYQRNFSTLVSVEDKHEELPAKFYLSQNYPNPFNPATKINYTIGVVDENFRPLQTQLIVYDILGREVKTLVNEVKAPGTYEITFDASQLASGVYFYRFTSGNLVQTKKMILLR</sequence>
<dbReference type="NCBIfam" id="NF041940">
    <property type="entry name" value="choice_anch_X"/>
    <property type="match status" value="1"/>
</dbReference>
<evidence type="ECO:0000313" key="2">
    <source>
        <dbReference type="EMBL" id="KUG25524.1"/>
    </source>
</evidence>
<accession>A0A0W8FXF0</accession>
<dbReference type="InterPro" id="IPR036278">
    <property type="entry name" value="Sialidase_sf"/>
</dbReference>
<organism evidence="2">
    <name type="scientific">hydrocarbon metagenome</name>
    <dbReference type="NCBI Taxonomy" id="938273"/>
    <lineage>
        <taxon>unclassified sequences</taxon>
        <taxon>metagenomes</taxon>
        <taxon>ecological metagenomes</taxon>
    </lineage>
</organism>
<comment type="caution">
    <text evidence="2">The sequence shown here is derived from an EMBL/GenBank/DDBJ whole genome shotgun (WGS) entry which is preliminary data.</text>
</comment>
<reference evidence="2" key="1">
    <citation type="journal article" date="2015" name="Proc. Natl. Acad. Sci. U.S.A.">
        <title>Networks of energetic and metabolic interactions define dynamics in microbial communities.</title>
        <authorList>
            <person name="Embree M."/>
            <person name="Liu J.K."/>
            <person name="Al-Bassam M.M."/>
            <person name="Zengler K."/>
        </authorList>
    </citation>
    <scope>NUCLEOTIDE SEQUENCE</scope>
</reference>
<dbReference type="Pfam" id="PF18962">
    <property type="entry name" value="Por_Secre_tail"/>
    <property type="match status" value="1"/>
</dbReference>
<dbReference type="InterPro" id="IPR026444">
    <property type="entry name" value="Secre_tail"/>
</dbReference>
<name>A0A0W8FXF0_9ZZZZ</name>
<proteinExistence type="predicted"/>
<dbReference type="Gene3D" id="2.60.40.4070">
    <property type="match status" value="1"/>
</dbReference>
<dbReference type="SUPFAM" id="SSF50939">
    <property type="entry name" value="Sialidases"/>
    <property type="match status" value="1"/>
</dbReference>
<dbReference type="EMBL" id="LNQE01000664">
    <property type="protein sequence ID" value="KUG25524.1"/>
    <property type="molecule type" value="Genomic_DNA"/>
</dbReference>
<evidence type="ECO:0000259" key="1">
    <source>
        <dbReference type="Pfam" id="PF18962"/>
    </source>
</evidence>
<feature type="domain" description="Secretion system C-terminal sorting" evidence="1">
    <location>
        <begin position="733"/>
        <end position="814"/>
    </location>
</feature>
<gene>
    <name evidence="2" type="ORF">ASZ90_004653</name>
</gene>
<dbReference type="Gene3D" id="2.120.10.10">
    <property type="match status" value="1"/>
</dbReference>
<dbReference type="AlphaFoldDB" id="A0A0W8FXF0"/>
<dbReference type="NCBIfam" id="TIGR04183">
    <property type="entry name" value="Por_Secre_tail"/>
    <property type="match status" value="1"/>
</dbReference>